<proteinExistence type="predicted"/>
<dbReference type="eggNOG" id="COG1216">
    <property type="taxonomic scope" value="Bacteria"/>
</dbReference>
<organism evidence="2 3">
    <name type="scientific">Xanthomonas albilineans (strain GPE PC73 / CFBP 7063)</name>
    <dbReference type="NCBI Taxonomy" id="380358"/>
    <lineage>
        <taxon>Bacteria</taxon>
        <taxon>Pseudomonadati</taxon>
        <taxon>Pseudomonadota</taxon>
        <taxon>Gammaproteobacteria</taxon>
        <taxon>Lysobacterales</taxon>
        <taxon>Lysobacteraceae</taxon>
        <taxon>Xanthomonas</taxon>
    </lineage>
</organism>
<dbReference type="InterPro" id="IPR029044">
    <property type="entry name" value="Nucleotide-diphossugar_trans"/>
</dbReference>
<dbReference type="GeneID" id="57876704"/>
<dbReference type="PANTHER" id="PTHR43685:SF2">
    <property type="entry name" value="GLYCOSYLTRANSFERASE 2-LIKE DOMAIN-CONTAINING PROTEIN"/>
    <property type="match status" value="1"/>
</dbReference>
<evidence type="ECO:0000313" key="2">
    <source>
        <dbReference type="EMBL" id="CBA15905.1"/>
    </source>
</evidence>
<dbReference type="SUPFAM" id="SSF53756">
    <property type="entry name" value="UDP-Glycosyltransferase/glycogen phosphorylase"/>
    <property type="match status" value="1"/>
</dbReference>
<keyword evidence="2" id="KW-0808">Transferase</keyword>
<dbReference type="InterPro" id="IPR001173">
    <property type="entry name" value="Glyco_trans_2-like"/>
</dbReference>
<keyword evidence="3" id="KW-1185">Reference proteome</keyword>
<name>D2UAF4_XANAP</name>
<dbReference type="PANTHER" id="PTHR43685">
    <property type="entry name" value="GLYCOSYLTRANSFERASE"/>
    <property type="match status" value="1"/>
</dbReference>
<gene>
    <name evidence="2" type="ordered locus">XALc_1398</name>
</gene>
<dbReference type="Pfam" id="PF00535">
    <property type="entry name" value="Glycos_transf_2"/>
    <property type="match status" value="2"/>
</dbReference>
<dbReference type="InterPro" id="IPR050834">
    <property type="entry name" value="Glycosyltransf_2"/>
</dbReference>
<dbReference type="CDD" id="cd00761">
    <property type="entry name" value="Glyco_tranf_GTA_type"/>
    <property type="match status" value="1"/>
</dbReference>
<dbReference type="SUPFAM" id="SSF53448">
    <property type="entry name" value="Nucleotide-diphospho-sugar transferases"/>
    <property type="match status" value="3"/>
</dbReference>
<sequence>MSPLPLVSVVMPAYKARYFEQTLDSVLAQTYPTLELVICDDNPDDAIAAIVERRRADARLPIRYHRNPGRYGELGSTVRGIALAEGEYLKFLHDDDVLETDCIAALVAAMRSHPDVVLASSRRQRIGSDDAPLEDIPATAFPFADDVRLDGPQLLSFLADHTINFIGEPSCVLCRRRDLLEFGDQLMSLDGRVTHWVGDLSMYAKLLHRGDLALLAKPLTRFRVSQEQYSQTGRDQPGIGDQGHDDFRRGVRATGWYRGDGDVRLVGVTPLAGGSTTPVDLIQAIQTAYARSRIQDALRDWQARRQPTPVQRTLIDARMAALGGPARLAVLIDARATEIAAVDTTLHSLLLDGAAFVHLRVLVLSEGTATPWPDPRVQSLAPLAANADAAAMNAAVEASEASDWCLRVVAGTRFCAGGLLRLLLELAQHPQCSALYADEWLALDAQTLAPVLRPDPDLDLLLGNPLTTAGHWIFRRALVRELGGFDPRYDGASELELILRLFLRDAGASIAHLAEPLLITSPAPADAGADARQQAIVAHLQARGYTDARADALPGGLWRIDYGHAQQPPVSIVLLGQDNLSALQSVVVSLLEHTTYPAYELLLVDNVSIAPAVTQWMQAVAELGNGRIRVFALEQRVSQAEARNLAATQAQGEYLLFLDADSNLVQGSWLHALMNHAQRPEVGIVGAKGVSSDGAITHAGLLPGLLRDAGHAFAGEAMAQPGYMGRLQVTHRYSAVSERCLLVRRALFEQLSGFDAAAFGTGGADVDLCLRAAAQGQWTLWTPDALLLQPAAAARADAATDALLQRWLPAMAHDPAHSPSLSLDQPGGFKLGESDFSWQPLSWKPLPRVLAHPGDAFGSGHYRVIQPFQALATAGQIDGVYYARLLDPVETERIGVDAVIVQRRVGDAELAQMERLRRFCATFKVYELDDYLPNLPLKSVHRAQMPKDVLRSLRRAASLVDRVVVSTPALADALAGLHTDIRVVRNRLDPHLWGELAIPARTISDKPRVGWAGGASHTGDLELIADVVKALAGEVHWVFMGMCPERLRPHVAEVHAGVDFARYPQALAALGLDLALAPLEDNLFNRCKSNLRLLEYGACGYPVVASDLPPYRDGGLPTTLVKNRFRDWVTAIRAHLADDHARTAAGAALQAAVKRDCMLQGANLEEWRTAWLPD</sequence>
<reference evidence="2 3" key="1">
    <citation type="journal article" date="2009" name="BMC Genomics">
        <title>The complete genome sequence of Xanthomonas albilineans provides new insights into the reductive genome evolution of the xylem-limited Xanthomonadaceae.</title>
        <authorList>
            <person name="Pieretti I."/>
            <person name="Royer M."/>
            <person name="Barbe V."/>
            <person name="Carrere S."/>
            <person name="Koebnik R."/>
            <person name="Cociancich S."/>
            <person name="Couloux A."/>
            <person name="Darrasse A."/>
            <person name="Gouzy J."/>
            <person name="Jacques M.A."/>
            <person name="Lauber E."/>
            <person name="Manceau C."/>
            <person name="Mangenot S."/>
            <person name="Poussier S."/>
            <person name="Segurens B."/>
            <person name="Szurek B."/>
            <person name="Verdier V."/>
            <person name="Arlat M."/>
            <person name="Rott P."/>
        </authorList>
    </citation>
    <scope>NUCLEOTIDE SEQUENCE [LARGE SCALE GENOMIC DNA]</scope>
    <source>
        <strain evidence="3">GPE PC73 / CFBP 7063</strain>
    </source>
</reference>
<protein>
    <submittedName>
        <fullName evidence="2">Putative glycosyltransferase protein</fullName>
    </submittedName>
</protein>
<dbReference type="Gene3D" id="3.90.550.10">
    <property type="entry name" value="Spore Coat Polysaccharide Biosynthesis Protein SpsA, Chain A"/>
    <property type="match status" value="3"/>
</dbReference>
<accession>D2UAF4</accession>
<dbReference type="RefSeq" id="WP_012915909.1">
    <property type="nucleotide sequence ID" value="NC_013722.1"/>
</dbReference>
<dbReference type="EMBL" id="FP565176">
    <property type="protein sequence ID" value="CBA15905.1"/>
    <property type="molecule type" value="Genomic_DNA"/>
</dbReference>
<dbReference type="PATRIC" id="fig|29447.3.peg.1390"/>
<dbReference type="KEGG" id="xal:XALC_1398"/>
<dbReference type="Gene3D" id="3.40.50.2000">
    <property type="entry name" value="Glycogen Phosphorylase B"/>
    <property type="match status" value="1"/>
</dbReference>
<feature type="domain" description="Glycosyltransferase 2-like" evidence="1">
    <location>
        <begin position="8"/>
        <end position="152"/>
    </location>
</feature>
<dbReference type="AlphaFoldDB" id="D2UAF4"/>
<evidence type="ECO:0000313" key="3">
    <source>
        <dbReference type="Proteomes" id="UP000001890"/>
    </source>
</evidence>
<dbReference type="STRING" id="380358.XALC_1398"/>
<feature type="domain" description="Glycosyltransferase 2-like" evidence="1">
    <location>
        <begin position="582"/>
        <end position="748"/>
    </location>
</feature>
<dbReference type="GO" id="GO:0016740">
    <property type="term" value="F:transferase activity"/>
    <property type="evidence" value="ECO:0007669"/>
    <property type="project" value="UniProtKB-KW"/>
</dbReference>
<dbReference type="Proteomes" id="UP000001890">
    <property type="component" value="Chromosome"/>
</dbReference>
<evidence type="ECO:0000259" key="1">
    <source>
        <dbReference type="Pfam" id="PF00535"/>
    </source>
</evidence>